<feature type="transmembrane region" description="Helical" evidence="1">
    <location>
        <begin position="200"/>
        <end position="218"/>
    </location>
</feature>
<dbReference type="Proteomes" id="UP000235371">
    <property type="component" value="Unassembled WGS sequence"/>
</dbReference>
<keyword evidence="1" id="KW-0812">Transmembrane</keyword>
<dbReference type="OrthoDB" id="10376003at2759"/>
<reference evidence="2 3" key="1">
    <citation type="submission" date="2016-04" db="EMBL/GenBank/DDBJ databases">
        <title>A degradative enzymes factory behind the ericoid mycorrhizal symbiosis.</title>
        <authorList>
            <consortium name="DOE Joint Genome Institute"/>
            <person name="Martino E."/>
            <person name="Morin E."/>
            <person name="Grelet G."/>
            <person name="Kuo A."/>
            <person name="Kohler A."/>
            <person name="Daghino S."/>
            <person name="Barry K."/>
            <person name="Choi C."/>
            <person name="Cichocki N."/>
            <person name="Clum A."/>
            <person name="Copeland A."/>
            <person name="Hainaut M."/>
            <person name="Haridas S."/>
            <person name="Labutti K."/>
            <person name="Lindquist E."/>
            <person name="Lipzen A."/>
            <person name="Khouja H.-R."/>
            <person name="Murat C."/>
            <person name="Ohm R."/>
            <person name="Olson A."/>
            <person name="Spatafora J."/>
            <person name="Veneault-Fourrey C."/>
            <person name="Henrissat B."/>
            <person name="Grigoriev I."/>
            <person name="Martin F."/>
            <person name="Perotto S."/>
        </authorList>
    </citation>
    <scope>NUCLEOTIDE SEQUENCE [LARGE SCALE GENOMIC DNA]</scope>
    <source>
        <strain evidence="2 3">E</strain>
    </source>
</reference>
<dbReference type="RefSeq" id="XP_024732336.1">
    <property type="nucleotide sequence ID" value="XM_024881062.1"/>
</dbReference>
<sequence length="344" mass="39844">MNPMDLSDDNLFDHIDMLEQSLLGRTVLGYRPSNTANQEDLADVFVVKFILDGLEDSKQDSETSQSIWFGRIWRYIRGRMATNSRTTHWAAQIRGDLYETFRDKDYALPWKWRATLKMTPEAILKNEPQRNLVGRLRVGTTTLSTKEIAERTMRYELYYQPYSIFGDNCQQFIMRFLREIDVKFDEEACKQLKMATDIANLLRLSLSLLGLIFLLDLFNNEGRFTLATSLHSALAFLGMILLTFSHPRMFLLNVSHLPFNIQHFIIVLVASFVWFLWVLVGAVLCFSFERVCDEVAVRIVDGVELFDMWNSCNIFLRVAQLLISIVCLLGGIYHSYYGSSFISE</sequence>
<dbReference type="GeneID" id="36589139"/>
<name>A0A2J6SXD0_9HELO</name>
<gene>
    <name evidence="2" type="ORF">K444DRAFT_617153</name>
</gene>
<evidence type="ECO:0000313" key="3">
    <source>
        <dbReference type="Proteomes" id="UP000235371"/>
    </source>
</evidence>
<feature type="transmembrane region" description="Helical" evidence="1">
    <location>
        <begin position="264"/>
        <end position="284"/>
    </location>
</feature>
<dbReference type="EMBL" id="KZ613855">
    <property type="protein sequence ID" value="PMD55432.1"/>
    <property type="molecule type" value="Genomic_DNA"/>
</dbReference>
<evidence type="ECO:0000256" key="1">
    <source>
        <dbReference type="SAM" id="Phobius"/>
    </source>
</evidence>
<protein>
    <submittedName>
        <fullName evidence="2">Uncharacterized protein</fullName>
    </submittedName>
</protein>
<evidence type="ECO:0000313" key="2">
    <source>
        <dbReference type="EMBL" id="PMD55432.1"/>
    </source>
</evidence>
<dbReference type="InParanoid" id="A0A2J6SXD0"/>
<keyword evidence="3" id="KW-1185">Reference proteome</keyword>
<proteinExistence type="predicted"/>
<feature type="transmembrane region" description="Helical" evidence="1">
    <location>
        <begin position="314"/>
        <end position="333"/>
    </location>
</feature>
<accession>A0A2J6SXD0</accession>
<organism evidence="2 3">
    <name type="scientific">Hyaloscypha bicolor E</name>
    <dbReference type="NCBI Taxonomy" id="1095630"/>
    <lineage>
        <taxon>Eukaryota</taxon>
        <taxon>Fungi</taxon>
        <taxon>Dikarya</taxon>
        <taxon>Ascomycota</taxon>
        <taxon>Pezizomycotina</taxon>
        <taxon>Leotiomycetes</taxon>
        <taxon>Helotiales</taxon>
        <taxon>Hyaloscyphaceae</taxon>
        <taxon>Hyaloscypha</taxon>
        <taxon>Hyaloscypha bicolor</taxon>
    </lineage>
</organism>
<dbReference type="AlphaFoldDB" id="A0A2J6SXD0"/>
<feature type="transmembrane region" description="Helical" evidence="1">
    <location>
        <begin position="224"/>
        <end position="244"/>
    </location>
</feature>
<keyword evidence="1" id="KW-0472">Membrane</keyword>
<keyword evidence="1" id="KW-1133">Transmembrane helix</keyword>